<reference evidence="1 2" key="1">
    <citation type="journal article" date="2016" name="Nat. Commun.">
        <title>Thousands of microbial genomes shed light on interconnected biogeochemical processes in an aquifer system.</title>
        <authorList>
            <person name="Anantharaman K."/>
            <person name="Brown C.T."/>
            <person name="Hug L.A."/>
            <person name="Sharon I."/>
            <person name="Castelle C.J."/>
            <person name="Probst A.J."/>
            <person name="Thomas B.C."/>
            <person name="Singh A."/>
            <person name="Wilkins M.J."/>
            <person name="Karaoz U."/>
            <person name="Brodie E.L."/>
            <person name="Williams K.H."/>
            <person name="Hubbard S.S."/>
            <person name="Banfield J.F."/>
        </authorList>
    </citation>
    <scope>NUCLEOTIDE SEQUENCE [LARGE SCALE GENOMIC DNA]</scope>
</reference>
<dbReference type="Proteomes" id="UP000179227">
    <property type="component" value="Unassembled WGS sequence"/>
</dbReference>
<sequence length="79" mass="9289">MSNCFFCKGKTEVRNVNVDFRWKDKLFVVKNVPLEVCSQCGEKYYSAQISKKLDEFVKKQAEAKIRVQETIQVPVLNWQ</sequence>
<dbReference type="CDD" id="cd12870">
    <property type="entry name" value="MqsA"/>
    <property type="match status" value="1"/>
</dbReference>
<organism evidence="1 2">
    <name type="scientific">Candidatus Curtissbacteria bacterium RIFCSPLOWO2_01_FULL_42_26</name>
    <dbReference type="NCBI Taxonomy" id="1797729"/>
    <lineage>
        <taxon>Bacteria</taxon>
        <taxon>Candidatus Curtissiibacteriota</taxon>
    </lineage>
</organism>
<dbReference type="EMBL" id="MFBS01000013">
    <property type="protein sequence ID" value="OGE10144.1"/>
    <property type="molecule type" value="Genomic_DNA"/>
</dbReference>
<name>A0A1F5I168_9BACT</name>
<dbReference type="InterPro" id="IPR022453">
    <property type="entry name" value="Znf_MqsA-type"/>
</dbReference>
<accession>A0A1F5I168</accession>
<evidence type="ECO:0000313" key="2">
    <source>
        <dbReference type="Proteomes" id="UP000179227"/>
    </source>
</evidence>
<gene>
    <name evidence="1" type="ORF">A3A60_00570</name>
</gene>
<protein>
    <recommendedName>
        <fullName evidence="3">YgiT-type zinc finger domain-containing protein</fullName>
    </recommendedName>
</protein>
<evidence type="ECO:0000313" key="1">
    <source>
        <dbReference type="EMBL" id="OGE10144.1"/>
    </source>
</evidence>
<dbReference type="NCBIfam" id="TIGR03831">
    <property type="entry name" value="YgiT_finger"/>
    <property type="match status" value="1"/>
</dbReference>
<comment type="caution">
    <text evidence="1">The sequence shown here is derived from an EMBL/GenBank/DDBJ whole genome shotgun (WGS) entry which is preliminary data.</text>
</comment>
<proteinExistence type="predicted"/>
<dbReference type="Gene3D" id="3.10.20.860">
    <property type="match status" value="1"/>
</dbReference>
<dbReference type="AlphaFoldDB" id="A0A1F5I168"/>
<evidence type="ECO:0008006" key="3">
    <source>
        <dbReference type="Google" id="ProtNLM"/>
    </source>
</evidence>
<dbReference type="STRING" id="1797729.A3A60_00570"/>